<dbReference type="OrthoDB" id="9807874at2"/>
<comment type="caution">
    <text evidence="9">The sequence shown here is derived from an EMBL/GenBank/DDBJ whole genome shotgun (WGS) entry which is preliminary data.</text>
</comment>
<dbReference type="Proteomes" id="UP000242687">
    <property type="component" value="Unassembled WGS sequence"/>
</dbReference>
<evidence type="ECO:0000256" key="5">
    <source>
        <dbReference type="ARBA" id="ARBA00022989"/>
    </source>
</evidence>
<proteinExistence type="inferred from homology"/>
<dbReference type="PANTHER" id="PTHR43731:SF14">
    <property type="entry name" value="PRESENILIN-ASSOCIATED RHOMBOID-LIKE PROTEIN, MITOCHONDRIAL"/>
    <property type="match status" value="1"/>
</dbReference>
<evidence type="ECO:0000256" key="1">
    <source>
        <dbReference type="ARBA" id="ARBA00004141"/>
    </source>
</evidence>
<keyword evidence="3 7" id="KW-0812">Transmembrane</keyword>
<evidence type="ECO:0000256" key="3">
    <source>
        <dbReference type="ARBA" id="ARBA00022692"/>
    </source>
</evidence>
<evidence type="ECO:0000256" key="6">
    <source>
        <dbReference type="ARBA" id="ARBA00023136"/>
    </source>
</evidence>
<dbReference type="RefSeq" id="WP_100339562.1">
    <property type="nucleotide sequence ID" value="NZ_PGFJ01000001.1"/>
</dbReference>
<keyword evidence="5 7" id="KW-1133">Transmembrane helix</keyword>
<dbReference type="InterPro" id="IPR035952">
    <property type="entry name" value="Rhomboid-like_sf"/>
</dbReference>
<name>A0A2H9VR40_9SPHI</name>
<gene>
    <name evidence="9" type="ORF">CLV57_0264</name>
</gene>
<reference evidence="9 10" key="1">
    <citation type="submission" date="2017-11" db="EMBL/GenBank/DDBJ databases">
        <title>Genomic Encyclopedia of Archaeal and Bacterial Type Strains, Phase II (KMG-II): From Individual Species to Whole Genera.</title>
        <authorList>
            <person name="Goeker M."/>
        </authorList>
    </citation>
    <scope>NUCLEOTIDE SEQUENCE [LARGE SCALE GENOMIC DNA]</scope>
    <source>
        <strain evidence="9 10">DSM 28175</strain>
    </source>
</reference>
<dbReference type="GO" id="GO:0004252">
    <property type="term" value="F:serine-type endopeptidase activity"/>
    <property type="evidence" value="ECO:0007669"/>
    <property type="project" value="InterPro"/>
</dbReference>
<dbReference type="SUPFAM" id="SSF144091">
    <property type="entry name" value="Rhomboid-like"/>
    <property type="match status" value="1"/>
</dbReference>
<evidence type="ECO:0000313" key="10">
    <source>
        <dbReference type="Proteomes" id="UP000242687"/>
    </source>
</evidence>
<comment type="subcellular location">
    <subcellularLocation>
        <location evidence="1">Membrane</location>
        <topology evidence="1">Multi-pass membrane protein</topology>
    </subcellularLocation>
</comment>
<sequence>MSEYLTLAPVASFFFAITIACSLLAFSNENLYGRMMLHPYSVSRGQNVITLLTSGFIHKDWMHLFFNMLSYYFFAFQLEVYIGHWQFGVLYLASLIISDLPTVAKHKDHYNYHSLGASGAVSAVIFSFIMYSPLSQMMILPIPFPIPAIIFGVLYLVYCHFASKHSRDNINHDAHMYGALCGLFITAILHPDVLQSFIQQVKGGVI</sequence>
<keyword evidence="6 7" id="KW-0472">Membrane</keyword>
<feature type="transmembrane region" description="Helical" evidence="7">
    <location>
        <begin position="6"/>
        <end position="27"/>
    </location>
</feature>
<accession>A0A2H9VR40</accession>
<keyword evidence="9" id="KW-0645">Protease</keyword>
<dbReference type="Pfam" id="PF01694">
    <property type="entry name" value="Rhomboid"/>
    <property type="match status" value="1"/>
</dbReference>
<dbReference type="PANTHER" id="PTHR43731">
    <property type="entry name" value="RHOMBOID PROTEASE"/>
    <property type="match status" value="1"/>
</dbReference>
<organism evidence="9 10">
    <name type="scientific">Mucilaginibacter auburnensis</name>
    <dbReference type="NCBI Taxonomy" id="1457233"/>
    <lineage>
        <taxon>Bacteria</taxon>
        <taxon>Pseudomonadati</taxon>
        <taxon>Bacteroidota</taxon>
        <taxon>Sphingobacteriia</taxon>
        <taxon>Sphingobacteriales</taxon>
        <taxon>Sphingobacteriaceae</taxon>
        <taxon>Mucilaginibacter</taxon>
    </lineage>
</organism>
<dbReference type="InterPro" id="IPR022764">
    <property type="entry name" value="Peptidase_S54_rhomboid_dom"/>
</dbReference>
<keyword evidence="10" id="KW-1185">Reference proteome</keyword>
<dbReference type="GO" id="GO:0006508">
    <property type="term" value="P:proteolysis"/>
    <property type="evidence" value="ECO:0007669"/>
    <property type="project" value="UniProtKB-KW"/>
</dbReference>
<evidence type="ECO:0000256" key="7">
    <source>
        <dbReference type="SAM" id="Phobius"/>
    </source>
</evidence>
<keyword evidence="4" id="KW-0378">Hydrolase</keyword>
<dbReference type="InterPro" id="IPR050925">
    <property type="entry name" value="Rhomboid_protease_S54"/>
</dbReference>
<dbReference type="GO" id="GO:0016020">
    <property type="term" value="C:membrane"/>
    <property type="evidence" value="ECO:0007669"/>
    <property type="project" value="UniProtKB-SubCell"/>
</dbReference>
<evidence type="ECO:0000259" key="8">
    <source>
        <dbReference type="Pfam" id="PF01694"/>
    </source>
</evidence>
<dbReference type="AlphaFoldDB" id="A0A2H9VR40"/>
<evidence type="ECO:0000256" key="4">
    <source>
        <dbReference type="ARBA" id="ARBA00022801"/>
    </source>
</evidence>
<dbReference type="Gene3D" id="1.20.1540.10">
    <property type="entry name" value="Rhomboid-like"/>
    <property type="match status" value="1"/>
</dbReference>
<dbReference type="EMBL" id="PGFJ01000001">
    <property type="protein sequence ID" value="PJJ83285.1"/>
    <property type="molecule type" value="Genomic_DNA"/>
</dbReference>
<comment type="similarity">
    <text evidence="2">Belongs to the peptidase S54 family.</text>
</comment>
<feature type="transmembrane region" description="Helical" evidence="7">
    <location>
        <begin position="110"/>
        <end position="131"/>
    </location>
</feature>
<protein>
    <submittedName>
        <fullName evidence="9">Membrane associated rhomboid family serine protease</fullName>
    </submittedName>
</protein>
<evidence type="ECO:0000313" key="9">
    <source>
        <dbReference type="EMBL" id="PJJ83285.1"/>
    </source>
</evidence>
<feature type="domain" description="Peptidase S54 rhomboid" evidence="8">
    <location>
        <begin position="47"/>
        <end position="190"/>
    </location>
</feature>
<evidence type="ECO:0000256" key="2">
    <source>
        <dbReference type="ARBA" id="ARBA00009045"/>
    </source>
</evidence>
<feature type="transmembrane region" description="Helical" evidence="7">
    <location>
        <begin position="80"/>
        <end position="98"/>
    </location>
</feature>
<feature type="transmembrane region" description="Helical" evidence="7">
    <location>
        <begin position="137"/>
        <end position="158"/>
    </location>
</feature>